<accession>A0A1I6KJJ6</accession>
<dbReference type="InterPro" id="IPR000683">
    <property type="entry name" value="Gfo/Idh/MocA-like_OxRdtase_N"/>
</dbReference>
<sequence>MAIEDYLAEFTERDWQELDSGTLRVAMIGLGWWTMEEAMPAVEDSEFCETTAVVSGSEDKAARVRDENETVEVALTYDELIDGEAVDAYDALYVCTPNAYHKEYVEAAAEHDKAVLCEKPLEATVERAEDLVAAAEDIPLMTAYRMQTDPDVRRMRELIHEGAIGEPVAVEGHMTQTMLDVVSDDVDQWRVDPDKAGYGATVMDLGIYPLNTARFVLDAEPVAATAMMRSEHQAFSKVPDEHASFTVEYADGTTAAYTASQNAQLSGRFSVIGTEGELTIDPIFLGQTPQTLTLRRGDRTVEIDSGRRDMMGSEMTEEFDYFADRVLREEPIGPDGQHGLDDMYALKAIYDAAETGERVTVE</sequence>
<evidence type="ECO:0000313" key="6">
    <source>
        <dbReference type="Proteomes" id="UP000199062"/>
    </source>
</evidence>
<name>A0A1I6KJJ6_9EURY</name>
<reference evidence="5 6" key="1">
    <citation type="submission" date="2016-10" db="EMBL/GenBank/DDBJ databases">
        <authorList>
            <person name="de Groot N.N."/>
        </authorList>
    </citation>
    <scope>NUCLEOTIDE SEQUENCE [LARGE SCALE GENOMIC DNA]</scope>
    <source>
        <strain evidence="5 6">CGMCC 1.10457</strain>
    </source>
</reference>
<dbReference type="GO" id="GO:0016491">
    <property type="term" value="F:oxidoreductase activity"/>
    <property type="evidence" value="ECO:0007669"/>
    <property type="project" value="UniProtKB-KW"/>
</dbReference>
<feature type="domain" description="Gfo/Idh/MocA-like oxidoreductase N-terminal" evidence="3">
    <location>
        <begin position="23"/>
        <end position="137"/>
    </location>
</feature>
<protein>
    <submittedName>
        <fullName evidence="5">Xylose dehydrogenase (NAD/NADP)</fullName>
    </submittedName>
</protein>
<evidence type="ECO:0000259" key="4">
    <source>
        <dbReference type="Pfam" id="PF22725"/>
    </source>
</evidence>
<dbReference type="Gene3D" id="3.40.50.720">
    <property type="entry name" value="NAD(P)-binding Rossmann-like Domain"/>
    <property type="match status" value="1"/>
</dbReference>
<dbReference type="InterPro" id="IPR036291">
    <property type="entry name" value="NAD(P)-bd_dom_sf"/>
</dbReference>
<dbReference type="Proteomes" id="UP000199062">
    <property type="component" value="Unassembled WGS sequence"/>
</dbReference>
<dbReference type="InterPro" id="IPR049838">
    <property type="entry name" value="XacA-like"/>
</dbReference>
<dbReference type="EMBL" id="FOZK01000001">
    <property type="protein sequence ID" value="SFR91422.1"/>
    <property type="molecule type" value="Genomic_DNA"/>
</dbReference>
<dbReference type="AlphaFoldDB" id="A0A1I6KJJ6"/>
<evidence type="ECO:0000313" key="5">
    <source>
        <dbReference type="EMBL" id="SFR91422.1"/>
    </source>
</evidence>
<feature type="domain" description="GFO/IDH/MocA-like oxidoreductase" evidence="4">
    <location>
        <begin position="152"/>
        <end position="278"/>
    </location>
</feature>
<dbReference type="GO" id="GO:0000166">
    <property type="term" value="F:nucleotide binding"/>
    <property type="evidence" value="ECO:0007669"/>
    <property type="project" value="InterPro"/>
</dbReference>
<dbReference type="NCBIfam" id="NF041392">
    <property type="entry name" value="XylDh_Gfo6_Halo"/>
    <property type="match status" value="1"/>
</dbReference>
<dbReference type="STRING" id="767519.SAMN05216559_0920"/>
<dbReference type="SUPFAM" id="SSF51735">
    <property type="entry name" value="NAD(P)-binding Rossmann-fold domains"/>
    <property type="match status" value="1"/>
</dbReference>
<dbReference type="InterPro" id="IPR050984">
    <property type="entry name" value="Gfo/Idh/MocA_domain"/>
</dbReference>
<dbReference type="PANTHER" id="PTHR22604">
    <property type="entry name" value="OXIDOREDUCTASES"/>
    <property type="match status" value="1"/>
</dbReference>
<dbReference type="PANTHER" id="PTHR22604:SF105">
    <property type="entry name" value="TRANS-1,2-DIHYDROBENZENE-1,2-DIOL DEHYDROGENASE"/>
    <property type="match status" value="1"/>
</dbReference>
<dbReference type="Pfam" id="PF01408">
    <property type="entry name" value="GFO_IDH_MocA"/>
    <property type="match status" value="1"/>
</dbReference>
<evidence type="ECO:0000256" key="1">
    <source>
        <dbReference type="ARBA" id="ARBA00010928"/>
    </source>
</evidence>
<dbReference type="SUPFAM" id="SSF55347">
    <property type="entry name" value="Glyceraldehyde-3-phosphate dehydrogenase-like, C-terminal domain"/>
    <property type="match status" value="1"/>
</dbReference>
<dbReference type="InterPro" id="IPR055170">
    <property type="entry name" value="GFO_IDH_MocA-like_dom"/>
</dbReference>
<keyword evidence="6" id="KW-1185">Reference proteome</keyword>
<dbReference type="RefSeq" id="WP_089814305.1">
    <property type="nucleotide sequence ID" value="NZ_FOZK01000001.1"/>
</dbReference>
<dbReference type="Gene3D" id="3.30.360.10">
    <property type="entry name" value="Dihydrodipicolinate Reductase, domain 2"/>
    <property type="match status" value="1"/>
</dbReference>
<comment type="similarity">
    <text evidence="1">Belongs to the Gfo/Idh/MocA family.</text>
</comment>
<keyword evidence="2" id="KW-0560">Oxidoreductase</keyword>
<gene>
    <name evidence="5" type="ORF">SAMN05216559_0920</name>
</gene>
<organism evidence="5 6">
    <name type="scientific">Halomicrobium zhouii</name>
    <dbReference type="NCBI Taxonomy" id="767519"/>
    <lineage>
        <taxon>Archaea</taxon>
        <taxon>Methanobacteriati</taxon>
        <taxon>Methanobacteriota</taxon>
        <taxon>Stenosarchaea group</taxon>
        <taxon>Halobacteria</taxon>
        <taxon>Halobacteriales</taxon>
        <taxon>Haloarculaceae</taxon>
        <taxon>Halomicrobium</taxon>
    </lineage>
</organism>
<dbReference type="OrthoDB" id="195534at2157"/>
<evidence type="ECO:0000256" key="2">
    <source>
        <dbReference type="ARBA" id="ARBA00023002"/>
    </source>
</evidence>
<proteinExistence type="inferred from homology"/>
<dbReference type="Pfam" id="PF22725">
    <property type="entry name" value="GFO_IDH_MocA_C3"/>
    <property type="match status" value="1"/>
</dbReference>
<evidence type="ECO:0000259" key="3">
    <source>
        <dbReference type="Pfam" id="PF01408"/>
    </source>
</evidence>